<dbReference type="AlphaFoldDB" id="A0A6A6IGX2"/>
<evidence type="ECO:0000313" key="2">
    <source>
        <dbReference type="EMBL" id="KAF2249417.1"/>
    </source>
</evidence>
<sequence>MSKDKTNMDPADKDAAKPSETGDPLAEPLQLFTPMTIPFGTSLTVTSLTSITVNGPIVIQSTAPITIKPTHATGVQIALSKDLGADFVHGWNKLPDELKVRILSFNLTRTSTFGYFDTMSCLRSLAKGILGYLCTTPEIAGLAREVFYSTNTFRLQPVRYSLPSGAPTDDLVLAYPSRGVNSRIRKLEIRVCLDDDEWPFLERLAEGAYGFENLQYVIVVVDISFVLYSSYAGGIYTDRRCVNVVDILGDRVRFRNRGELEFRFEEESEEEDGADWDFLMDMVREAVVFLPEE</sequence>
<keyword evidence="3" id="KW-1185">Reference proteome</keyword>
<dbReference type="RefSeq" id="XP_033684421.1">
    <property type="nucleotide sequence ID" value="XM_033832087.1"/>
</dbReference>
<evidence type="ECO:0000256" key="1">
    <source>
        <dbReference type="SAM" id="MobiDB-lite"/>
    </source>
</evidence>
<proteinExistence type="predicted"/>
<dbReference type="Proteomes" id="UP000800094">
    <property type="component" value="Unassembled WGS sequence"/>
</dbReference>
<protein>
    <submittedName>
        <fullName evidence="2">Uncharacterized protein</fullName>
    </submittedName>
</protein>
<feature type="compositionally biased region" description="Basic and acidic residues" evidence="1">
    <location>
        <begin position="1"/>
        <end position="17"/>
    </location>
</feature>
<feature type="region of interest" description="Disordered" evidence="1">
    <location>
        <begin position="1"/>
        <end position="25"/>
    </location>
</feature>
<name>A0A6A6IGX2_9PLEO</name>
<accession>A0A6A6IGX2</accession>
<organism evidence="2 3">
    <name type="scientific">Trematosphaeria pertusa</name>
    <dbReference type="NCBI Taxonomy" id="390896"/>
    <lineage>
        <taxon>Eukaryota</taxon>
        <taxon>Fungi</taxon>
        <taxon>Dikarya</taxon>
        <taxon>Ascomycota</taxon>
        <taxon>Pezizomycotina</taxon>
        <taxon>Dothideomycetes</taxon>
        <taxon>Pleosporomycetidae</taxon>
        <taxon>Pleosporales</taxon>
        <taxon>Massarineae</taxon>
        <taxon>Trematosphaeriaceae</taxon>
        <taxon>Trematosphaeria</taxon>
    </lineage>
</organism>
<dbReference type="EMBL" id="ML987195">
    <property type="protein sequence ID" value="KAF2249417.1"/>
    <property type="molecule type" value="Genomic_DNA"/>
</dbReference>
<dbReference type="GeneID" id="54585417"/>
<reference evidence="2" key="1">
    <citation type="journal article" date="2020" name="Stud. Mycol.">
        <title>101 Dothideomycetes genomes: a test case for predicting lifestyles and emergence of pathogens.</title>
        <authorList>
            <person name="Haridas S."/>
            <person name="Albert R."/>
            <person name="Binder M."/>
            <person name="Bloem J."/>
            <person name="Labutti K."/>
            <person name="Salamov A."/>
            <person name="Andreopoulos B."/>
            <person name="Baker S."/>
            <person name="Barry K."/>
            <person name="Bills G."/>
            <person name="Bluhm B."/>
            <person name="Cannon C."/>
            <person name="Castanera R."/>
            <person name="Culley D."/>
            <person name="Daum C."/>
            <person name="Ezra D."/>
            <person name="Gonzalez J."/>
            <person name="Henrissat B."/>
            <person name="Kuo A."/>
            <person name="Liang C."/>
            <person name="Lipzen A."/>
            <person name="Lutzoni F."/>
            <person name="Magnuson J."/>
            <person name="Mondo S."/>
            <person name="Nolan M."/>
            <person name="Ohm R."/>
            <person name="Pangilinan J."/>
            <person name="Park H.-J."/>
            <person name="Ramirez L."/>
            <person name="Alfaro M."/>
            <person name="Sun H."/>
            <person name="Tritt A."/>
            <person name="Yoshinaga Y."/>
            <person name="Zwiers L.-H."/>
            <person name="Turgeon B."/>
            <person name="Goodwin S."/>
            <person name="Spatafora J."/>
            <person name="Crous P."/>
            <person name="Grigoriev I."/>
        </authorList>
    </citation>
    <scope>NUCLEOTIDE SEQUENCE</scope>
    <source>
        <strain evidence="2">CBS 122368</strain>
    </source>
</reference>
<dbReference type="OrthoDB" id="3801236at2759"/>
<evidence type="ECO:0000313" key="3">
    <source>
        <dbReference type="Proteomes" id="UP000800094"/>
    </source>
</evidence>
<gene>
    <name evidence="2" type="ORF">BU26DRAFT_551148</name>
</gene>